<gene>
    <name evidence="1" type="ORF">AVEN_146159_1</name>
</gene>
<dbReference type="Gene3D" id="3.30.420.10">
    <property type="entry name" value="Ribonuclease H-like superfamily/Ribonuclease H"/>
    <property type="match status" value="1"/>
</dbReference>
<dbReference type="InterPro" id="IPR036397">
    <property type="entry name" value="RNaseH_sf"/>
</dbReference>
<dbReference type="Proteomes" id="UP000499080">
    <property type="component" value="Unassembled WGS sequence"/>
</dbReference>
<name>A0A4Y2EGK2_ARAVE</name>
<protein>
    <submittedName>
        <fullName evidence="1">Uncharacterized protein</fullName>
    </submittedName>
</protein>
<comment type="caution">
    <text evidence="1">The sequence shown here is derived from an EMBL/GenBank/DDBJ whole genome shotgun (WGS) entry which is preliminary data.</text>
</comment>
<sequence>MIDFRVLLRWEIKNKKSGGNVKIESTYYQEKVLRPIFAEEIPLLYPNDFQRVKLHQDKAPSRTSKSTTAFLVKVETDTGIAYIPFQHIPAKSPDVSPMGYRAFGLLKRALPKCKSTTIYGLWKVVEEEWKSIPLEILREAFLSWNHYADL</sequence>
<evidence type="ECO:0000313" key="1">
    <source>
        <dbReference type="EMBL" id="GBM27937.1"/>
    </source>
</evidence>
<accession>A0A4Y2EGK2</accession>
<proteinExistence type="predicted"/>
<reference evidence="1 2" key="1">
    <citation type="journal article" date="2019" name="Sci. Rep.">
        <title>Orb-weaving spider Araneus ventricosus genome elucidates the spidroin gene catalogue.</title>
        <authorList>
            <person name="Kono N."/>
            <person name="Nakamura H."/>
            <person name="Ohtoshi R."/>
            <person name="Moran D.A.P."/>
            <person name="Shinohara A."/>
            <person name="Yoshida Y."/>
            <person name="Fujiwara M."/>
            <person name="Mori M."/>
            <person name="Tomita M."/>
            <person name="Arakawa K."/>
        </authorList>
    </citation>
    <scope>NUCLEOTIDE SEQUENCE [LARGE SCALE GENOMIC DNA]</scope>
</reference>
<dbReference type="OrthoDB" id="10017160at2759"/>
<dbReference type="EMBL" id="BGPR01000598">
    <property type="protein sequence ID" value="GBM27937.1"/>
    <property type="molecule type" value="Genomic_DNA"/>
</dbReference>
<evidence type="ECO:0000313" key="2">
    <source>
        <dbReference type="Proteomes" id="UP000499080"/>
    </source>
</evidence>
<dbReference type="AlphaFoldDB" id="A0A4Y2EGK2"/>
<keyword evidence="2" id="KW-1185">Reference proteome</keyword>
<dbReference type="GO" id="GO:0003676">
    <property type="term" value="F:nucleic acid binding"/>
    <property type="evidence" value="ECO:0007669"/>
    <property type="project" value="InterPro"/>
</dbReference>
<organism evidence="1 2">
    <name type="scientific">Araneus ventricosus</name>
    <name type="common">Orbweaver spider</name>
    <name type="synonym">Epeira ventricosa</name>
    <dbReference type="NCBI Taxonomy" id="182803"/>
    <lineage>
        <taxon>Eukaryota</taxon>
        <taxon>Metazoa</taxon>
        <taxon>Ecdysozoa</taxon>
        <taxon>Arthropoda</taxon>
        <taxon>Chelicerata</taxon>
        <taxon>Arachnida</taxon>
        <taxon>Araneae</taxon>
        <taxon>Araneomorphae</taxon>
        <taxon>Entelegynae</taxon>
        <taxon>Araneoidea</taxon>
        <taxon>Araneidae</taxon>
        <taxon>Araneus</taxon>
    </lineage>
</organism>